<evidence type="ECO:0000256" key="3">
    <source>
        <dbReference type="SAM" id="MobiDB-lite"/>
    </source>
</evidence>
<name>A0A7X3SI75_9FIRM</name>
<dbReference type="PANTHER" id="PTHR41328">
    <property type="entry name" value="TERMINASE SMALL SUBUNIT-RELATED"/>
    <property type="match status" value="1"/>
</dbReference>
<sequence>MTDKQKLFCLYYIRCFNATKAYKKAYECSYETAMVNGSGLLRNTKVKEEILRLKQNRLNREMLDESDIFQWYLDIARADIKDYVEFGNEEITVTDKQGNEHTIKVSNVNIKNDTEVDGILISEISKGKDGVKVKLPDKLKAMDWIADHMDLATEKQRAEIEQMRANTERLRRDFFDEEEDGVEIVNDTEQEETAGKDIGDHHPEVSGDIQ</sequence>
<dbReference type="AlphaFoldDB" id="A0A7X3SI75"/>
<evidence type="ECO:0000313" key="4">
    <source>
        <dbReference type="EMBL" id="MXP75145.1"/>
    </source>
</evidence>
<feature type="compositionally biased region" description="Acidic residues" evidence="3">
    <location>
        <begin position="175"/>
        <end position="192"/>
    </location>
</feature>
<proteinExistence type="predicted"/>
<dbReference type="GO" id="GO:0051276">
    <property type="term" value="P:chromosome organization"/>
    <property type="evidence" value="ECO:0007669"/>
    <property type="project" value="InterPro"/>
</dbReference>
<organism evidence="4 5">
    <name type="scientific">Sporofaciens musculi</name>
    <dbReference type="NCBI Taxonomy" id="2681861"/>
    <lineage>
        <taxon>Bacteria</taxon>
        <taxon>Bacillati</taxon>
        <taxon>Bacillota</taxon>
        <taxon>Clostridia</taxon>
        <taxon>Lachnospirales</taxon>
        <taxon>Lachnospiraceae</taxon>
        <taxon>Sporofaciens</taxon>
    </lineage>
</organism>
<keyword evidence="1" id="KW-1188">Viral release from host cell</keyword>
<dbReference type="Gene3D" id="1.10.10.1400">
    <property type="entry name" value="Terminase, small subunit, N-terminal DNA-binding domain, HTH motif"/>
    <property type="match status" value="1"/>
</dbReference>
<dbReference type="InterPro" id="IPR038713">
    <property type="entry name" value="Terminase_Gp1_N_sf"/>
</dbReference>
<dbReference type="EMBL" id="WUQX01000001">
    <property type="protein sequence ID" value="MXP75145.1"/>
    <property type="molecule type" value="Genomic_DNA"/>
</dbReference>
<accession>A0A7X3SI75</accession>
<evidence type="ECO:0000256" key="1">
    <source>
        <dbReference type="ARBA" id="ARBA00022612"/>
    </source>
</evidence>
<keyword evidence="2" id="KW-0231">Viral genome packaging</keyword>
<reference evidence="4 5" key="1">
    <citation type="submission" date="2019-12" db="EMBL/GenBank/DDBJ databases">
        <title>Sporaefaciens musculi gen. nov., sp. nov., a novel bacterium isolated from the caecum of an obese mouse.</title>
        <authorList>
            <person name="Rasmussen T.S."/>
            <person name="Streidl T."/>
            <person name="Hitch T.C.A."/>
            <person name="Wortmann E."/>
            <person name="Deptula P."/>
            <person name="Hansen M."/>
            <person name="Nielsen D.S."/>
            <person name="Clavel T."/>
            <person name="Vogensen F.K."/>
        </authorList>
    </citation>
    <scope>NUCLEOTIDE SEQUENCE [LARGE SCALE GENOMIC DNA]</scope>
    <source>
        <strain evidence="4 5">WCA-9-b2</strain>
    </source>
</reference>
<dbReference type="InterPro" id="IPR052404">
    <property type="entry name" value="SPP1-like_terminase"/>
</dbReference>
<feature type="region of interest" description="Disordered" evidence="3">
    <location>
        <begin position="175"/>
        <end position="210"/>
    </location>
</feature>
<keyword evidence="5" id="KW-1185">Reference proteome</keyword>
<dbReference type="PANTHER" id="PTHR41328:SF3">
    <property type="entry name" value="PBSX PHAGE TERMINASE SMALL SUBUNIT"/>
    <property type="match status" value="1"/>
</dbReference>
<evidence type="ECO:0000313" key="5">
    <source>
        <dbReference type="Proteomes" id="UP000460412"/>
    </source>
</evidence>
<protein>
    <submittedName>
        <fullName evidence="4">Phage portal protein</fullName>
    </submittedName>
</protein>
<feature type="compositionally biased region" description="Basic and acidic residues" evidence="3">
    <location>
        <begin position="193"/>
        <end position="210"/>
    </location>
</feature>
<gene>
    <name evidence="4" type="ORF">GN277_07040</name>
</gene>
<comment type="caution">
    <text evidence="4">The sequence shown here is derived from an EMBL/GenBank/DDBJ whole genome shotgun (WGS) entry which is preliminary data.</text>
</comment>
<dbReference type="Pfam" id="PF03592">
    <property type="entry name" value="Terminase_2"/>
    <property type="match status" value="1"/>
</dbReference>
<evidence type="ECO:0000256" key="2">
    <source>
        <dbReference type="ARBA" id="ARBA00023219"/>
    </source>
</evidence>
<dbReference type="InterPro" id="IPR005335">
    <property type="entry name" value="Terminase_ssu"/>
</dbReference>
<dbReference type="RefSeq" id="WP_159750454.1">
    <property type="nucleotide sequence ID" value="NZ_WUQX01000001.1"/>
</dbReference>
<dbReference type="Proteomes" id="UP000460412">
    <property type="component" value="Unassembled WGS sequence"/>
</dbReference>